<dbReference type="SUPFAM" id="SSF54523">
    <property type="entry name" value="Pili subunits"/>
    <property type="match status" value="1"/>
</dbReference>
<name>A0A379ESU1_9PAST</name>
<reference evidence="1 2" key="1">
    <citation type="submission" date="2018-06" db="EMBL/GenBank/DDBJ databases">
        <authorList>
            <consortium name="Pathogen Informatics"/>
            <person name="Doyle S."/>
        </authorList>
    </citation>
    <scope>NUCLEOTIDE SEQUENCE [LARGE SCALE GENOMIC DNA]</scope>
    <source>
        <strain evidence="1 2">NCTC11621</strain>
    </source>
</reference>
<gene>
    <name evidence="1" type="ORF">NCTC11621_00397</name>
</gene>
<dbReference type="OrthoDB" id="5690345at2"/>
<accession>A0A379ESU1</accession>
<dbReference type="EMBL" id="UGTV01000015">
    <property type="protein sequence ID" value="SUC09143.1"/>
    <property type="molecule type" value="Genomic_DNA"/>
</dbReference>
<dbReference type="Pfam" id="PF07963">
    <property type="entry name" value="N_methyl"/>
    <property type="match status" value="1"/>
</dbReference>
<dbReference type="InterPro" id="IPR045584">
    <property type="entry name" value="Pilin-like"/>
</dbReference>
<protein>
    <submittedName>
        <fullName evidence="1">Prepilin-type cleavage/methylation family protein</fullName>
    </submittedName>
</protein>
<dbReference type="NCBIfam" id="TIGR02532">
    <property type="entry name" value="IV_pilin_GFxxxE"/>
    <property type="match status" value="1"/>
</dbReference>
<dbReference type="InterPro" id="IPR012902">
    <property type="entry name" value="N_methyl_site"/>
</dbReference>
<sequence length="174" mass="20495">MKKGFTLLEMLVVLFLLSSVLVITLPKWRYLYDEHRFDQELNKLYAFLRLAQSRVANSQEVWLLVANRDLAHKRWCLSVQRKFERICDCLDSKSCSQNALALFYYPQFADRIMLVSKFYYPREMSRLSGIRDTLETTCFVLQMGNQRRVFSLFNVGSIKLKMHQSLSACENKGN</sequence>
<organism evidence="1 2">
    <name type="scientific">Pasteurella canis</name>
    <dbReference type="NCBI Taxonomy" id="753"/>
    <lineage>
        <taxon>Bacteria</taxon>
        <taxon>Pseudomonadati</taxon>
        <taxon>Pseudomonadota</taxon>
        <taxon>Gammaproteobacteria</taxon>
        <taxon>Pasteurellales</taxon>
        <taxon>Pasteurellaceae</taxon>
        <taxon>Pasteurella</taxon>
    </lineage>
</organism>
<evidence type="ECO:0000313" key="1">
    <source>
        <dbReference type="EMBL" id="SUC09143.1"/>
    </source>
</evidence>
<dbReference type="Proteomes" id="UP000254704">
    <property type="component" value="Unassembled WGS sequence"/>
</dbReference>
<dbReference type="RefSeq" id="WP_049216398.1">
    <property type="nucleotide sequence ID" value="NZ_CP083396.1"/>
</dbReference>
<proteinExistence type="predicted"/>
<evidence type="ECO:0000313" key="2">
    <source>
        <dbReference type="Proteomes" id="UP000254704"/>
    </source>
</evidence>
<dbReference type="AlphaFoldDB" id="A0A379ESU1"/>
<dbReference type="PROSITE" id="PS00409">
    <property type="entry name" value="PROKAR_NTER_METHYL"/>
    <property type="match status" value="1"/>
</dbReference>